<reference evidence="2 3" key="1">
    <citation type="submission" date="2018-10" db="EMBL/GenBank/DDBJ databases">
        <title>Fifty Aureobasidium pullulans genomes reveal a recombining polyextremotolerant generalist.</title>
        <authorList>
            <person name="Gostincar C."/>
            <person name="Turk M."/>
            <person name="Zajc J."/>
            <person name="Gunde-Cimerman N."/>
        </authorList>
    </citation>
    <scope>NUCLEOTIDE SEQUENCE [LARGE SCALE GENOMIC DNA]</scope>
    <source>
        <strain evidence="2 3">EXF-10796</strain>
    </source>
</reference>
<feature type="compositionally biased region" description="Basic and acidic residues" evidence="1">
    <location>
        <begin position="225"/>
        <end position="247"/>
    </location>
</feature>
<evidence type="ECO:0000313" key="3">
    <source>
        <dbReference type="Proteomes" id="UP000309076"/>
    </source>
</evidence>
<dbReference type="AlphaFoldDB" id="A0AB74ISX2"/>
<feature type="region of interest" description="Disordered" evidence="1">
    <location>
        <begin position="163"/>
        <end position="186"/>
    </location>
</feature>
<feature type="region of interest" description="Disordered" evidence="1">
    <location>
        <begin position="208"/>
        <end position="250"/>
    </location>
</feature>
<organism evidence="2 3">
    <name type="scientific">Aureobasidium pullulans</name>
    <name type="common">Black yeast</name>
    <name type="synonym">Pullularia pullulans</name>
    <dbReference type="NCBI Taxonomy" id="5580"/>
    <lineage>
        <taxon>Eukaryota</taxon>
        <taxon>Fungi</taxon>
        <taxon>Dikarya</taxon>
        <taxon>Ascomycota</taxon>
        <taxon>Pezizomycotina</taxon>
        <taxon>Dothideomycetes</taxon>
        <taxon>Dothideomycetidae</taxon>
        <taxon>Dothideales</taxon>
        <taxon>Saccotheciaceae</taxon>
        <taxon>Aureobasidium</taxon>
    </lineage>
</organism>
<evidence type="ECO:0000256" key="1">
    <source>
        <dbReference type="SAM" id="MobiDB-lite"/>
    </source>
</evidence>
<evidence type="ECO:0000313" key="2">
    <source>
        <dbReference type="EMBL" id="THW40109.1"/>
    </source>
</evidence>
<feature type="compositionally biased region" description="Basic and acidic residues" evidence="1">
    <location>
        <begin position="166"/>
        <end position="186"/>
    </location>
</feature>
<dbReference type="EMBL" id="QZAM01000151">
    <property type="protein sequence ID" value="THW40109.1"/>
    <property type="molecule type" value="Genomic_DNA"/>
</dbReference>
<feature type="compositionally biased region" description="Polar residues" evidence="1">
    <location>
        <begin position="208"/>
        <end position="224"/>
    </location>
</feature>
<gene>
    <name evidence="2" type="ORF">D6D21_06996</name>
</gene>
<proteinExistence type="predicted"/>
<dbReference type="Proteomes" id="UP000309076">
    <property type="component" value="Unassembled WGS sequence"/>
</dbReference>
<name>A0AB74ISX2_AURPU</name>
<comment type="caution">
    <text evidence="2">The sequence shown here is derived from an EMBL/GenBank/DDBJ whole genome shotgun (WGS) entry which is preliminary data.</text>
</comment>
<accession>A0AB74ISX2</accession>
<protein>
    <submittedName>
        <fullName evidence="2">Uncharacterized protein</fullName>
    </submittedName>
</protein>
<sequence>MAQINRAAVVSQWAECMNIGKERVAIRTAYTHLSEDEQLAYLSEGGNVAPVVLGLRKAYNDKVDRNQMLLDEIKTLIDSFDQAKARTLAHEQANGAIPDREEAERLSRHAKEEVEHQRDTIGTLTKEKKALESTVDETSNANTALQQDYHTLELERNALAKAQKTNLEKRQDDLSEARKHKESLEEELEVQKEAKKIAEEKLILLESTSSGTTQELTEAKQQLNRSEEEVTKLKEEKAAAEKEKAESDEAVGVLQAEKDQLVKDKEEMRRKWEQELQNKLEEVQKESEDHMDEADALRVKLENSTNEWSRTLMEVLAAGFTGNDIAPHLIQPMLAPELSNMTDLDAEESSEYLFAEQYINPNAAPEPTPEDVTTVDLIRWSKNLAVPPGLTSNDLDQIVWLETHLLESIRKRQRQGSPVLLAFQILLNKINSNDWLARCISCVRLAVLGGQYVMKDVEAWDRLVGDLRSDYPQLDVDPLAQACNAKLALTTINKTSHMCQALAEAYDQGGFTKNTLIPSIVTLLHDDVVVHATVGGIELVMVRFQRVEVVFSRTQGQHQWQCSLQPIKITIDAVDKLRMKLTWGPGPEHTITFHYPDTPLYDQ</sequence>